<dbReference type="SMART" id="SM00327">
    <property type="entry name" value="VWA"/>
    <property type="match status" value="1"/>
</dbReference>
<dbReference type="PROSITE" id="PS50234">
    <property type="entry name" value="VWFA"/>
    <property type="match status" value="1"/>
</dbReference>
<feature type="domain" description="VWFA" evidence="2">
    <location>
        <begin position="25"/>
        <end position="203"/>
    </location>
</feature>
<gene>
    <name evidence="3" type="ORF">ENJ74_01425</name>
</gene>
<protein>
    <submittedName>
        <fullName evidence="3">VWA domain-containing protein</fullName>
    </submittedName>
</protein>
<keyword evidence="1" id="KW-0732">Signal</keyword>
<evidence type="ECO:0000256" key="1">
    <source>
        <dbReference type="SAM" id="SignalP"/>
    </source>
</evidence>
<comment type="caution">
    <text evidence="3">The sequence shown here is derived from an EMBL/GenBank/DDBJ whole genome shotgun (WGS) entry which is preliminary data.</text>
</comment>
<dbReference type="InterPro" id="IPR002035">
    <property type="entry name" value="VWF_A"/>
</dbReference>
<dbReference type="SUPFAM" id="SSF53300">
    <property type="entry name" value="vWA-like"/>
    <property type="match status" value="1"/>
</dbReference>
<name>A0A7V2WLD5_9BACT</name>
<proteinExistence type="predicted"/>
<feature type="chain" id="PRO_5030622607" evidence="1">
    <location>
        <begin position="22"/>
        <end position="402"/>
    </location>
</feature>
<feature type="signal peptide" evidence="1">
    <location>
        <begin position="1"/>
        <end position="21"/>
    </location>
</feature>
<dbReference type="Proteomes" id="UP000885722">
    <property type="component" value="Unassembled WGS sequence"/>
</dbReference>
<dbReference type="Pfam" id="PF00092">
    <property type="entry name" value="VWA"/>
    <property type="match status" value="1"/>
</dbReference>
<dbReference type="EMBL" id="DRNO01000097">
    <property type="protein sequence ID" value="HFC03508.1"/>
    <property type="molecule type" value="Genomic_DNA"/>
</dbReference>
<evidence type="ECO:0000313" key="3">
    <source>
        <dbReference type="EMBL" id="HFC03508.1"/>
    </source>
</evidence>
<dbReference type="Gene3D" id="3.40.50.410">
    <property type="entry name" value="von Willebrand factor, type A domain"/>
    <property type="match status" value="1"/>
</dbReference>
<dbReference type="AlphaFoldDB" id="A0A7V2WLD5"/>
<reference evidence="3" key="1">
    <citation type="journal article" date="2020" name="mSystems">
        <title>Genome- and Community-Level Interaction Insights into Carbon Utilization and Element Cycling Functions of Hydrothermarchaeota in Hydrothermal Sediment.</title>
        <authorList>
            <person name="Zhou Z."/>
            <person name="Liu Y."/>
            <person name="Xu W."/>
            <person name="Pan J."/>
            <person name="Luo Z.H."/>
            <person name="Li M."/>
        </authorList>
    </citation>
    <scope>NUCLEOTIDE SEQUENCE [LARGE SCALE GENOMIC DNA]</scope>
    <source>
        <strain evidence="3">HyVt-513</strain>
    </source>
</reference>
<organism evidence="3">
    <name type="scientific">Nitratifractor salsuginis</name>
    <dbReference type="NCBI Taxonomy" id="269261"/>
    <lineage>
        <taxon>Bacteria</taxon>
        <taxon>Pseudomonadati</taxon>
        <taxon>Campylobacterota</taxon>
        <taxon>Epsilonproteobacteria</taxon>
        <taxon>Campylobacterales</taxon>
        <taxon>Sulfurovaceae</taxon>
        <taxon>Nitratifractor</taxon>
    </lineage>
</organism>
<dbReference type="InterPro" id="IPR036465">
    <property type="entry name" value="vWFA_dom_sf"/>
</dbReference>
<sequence length="402" mass="44602">MKRMVRRMALGCLILSFQLFAGSPRAMIIFDASGSMWGQVDGVSKIVIARHALRDLLRDWNPQIPVGLTVYGHRSKGDCNDIQTLIPIAPLDRQRMMRTVDNIQPKGKTPIARSLRQVAERLRGSEDPATIILISDGKESCDADPCRVAKELKSMGINFVAHVIGFHVDRATDRQLACIAHSTGGEYFSARNAAALNKAIRQVAKKVTKVTVLPTRPKVIRKEPAKAKLVALYESDRGSSVKTVGVSGVHWWVRQDGKSIYADDDPLDHQPTVALHSGKATVKVSYPKSSHPQSYEKNVTIKPGENRILFYLKDGKLRIEALNQGQRTKSSVYLYPIVNGEADEMSEMAWCITSPEKSCNYRLPIGEYLLKGSCNGRKLEGKVEVKEGEEQLVQLDCTPVKP</sequence>
<evidence type="ECO:0000259" key="2">
    <source>
        <dbReference type="PROSITE" id="PS50234"/>
    </source>
</evidence>
<accession>A0A7V2WLD5</accession>